<sequence>MSTYDTILEKLERFINRFYVKQLVKGAFLFLTLGTIFWIVITYFEYVLWMNESWRLTMFILFVVVELFLLYRYILIPLLFLFKVRKGIDHKLASRMIGKHFPNVDDRLLNLLELSENPRKSDLLMASIEQRATDLKNVSFVDAVNVRESLKYARYILIPLGILAVIWVTGDVVSFFNSHKRVLNYDVAYERPAPFVFEVLNTDLEVLDNEALTIEVRTIGEVRPSDVQMVVGNERLVMQERNGVYVYTFQPPVGNFSFYLTANGWDSRRYQVSTFETPTLVDFSLQLDYPSYLKRSSEVLSGTGNAEVPEGTRITWKISGSNVDEIDMITKDTLQSFQRDGSVFSHQMRLFDEVEYELTTSNKKVRDFERLAYRLGVIRDQKATVQVNQIMDSLNPNEAYFAGQAADDYGLREIRAVVYPSDDKQSVQRLVLDSPKGNVTQFYYTFPSGLAIEAGKSYKIYFEVVDNDGIRGGKVTQSEVFDAVLYDDNQLNNKELEFQNTTLNKLGESLKNIQEQEEKLSEINQLQKEEKALNFEEKSQIKNFLQQQQMQEQLMEKFSQDLNKSIDKNEEDSEMKRMIQERLERQEAEARKNAKLLEELEKIAEKIDKEELQQRLEELGKNQGKNTRNLEQILELTKRYYVTEKASQIAKELEELARKQETLSELKLGEDFSDKEQKRLNEEFESLEKEIRDLENDNQELKKPIELDTDETKTGAIKQDQQDALEEINKHQGMEESSQSKEKEDAGNNATKKQKSAAQKMREMSQSLKSGASGGGQSDAEDAEMLRQILDNLVTFSFKQENLFDNIQSADVDISQFSKTVKGQQDLRRLFEHVDDSLFALSLRRAELSEFVNEQITEVYYNIDKSLESIADNQIYQGASYQQYVINATNALADFLANVLDNMQQNMSPGQGSGEGQDFQLPDIIKGQQGIQEKMNGSGKQGQQSDGEGEQDGKNEGGNKQGEEGNTGEGKNGQKGQSGKTGEQNGTSESNGNGLGEMDLNEVYEIYKEQQFLRQNLERQLENMINESDRNLAKKLMQQMEDFENDLLENGITNKTRSKANNIQHQLMKLENASLEQGQKKERESKSNLKQYSNPITTKPELLERYQNDVEILNRQALPLRKNYERKVKVYFDNDRVPFQK</sequence>
<feature type="transmembrane region" description="Helical" evidence="3">
    <location>
        <begin position="155"/>
        <end position="176"/>
    </location>
</feature>
<organism evidence="4">
    <name type="scientific">Flagellimonas sp. MMG031</name>
    <dbReference type="NCBI Taxonomy" id="3158549"/>
    <lineage>
        <taxon>Bacteria</taxon>
        <taxon>Pseudomonadati</taxon>
        <taxon>Bacteroidota</taxon>
        <taxon>Flavobacteriia</taxon>
        <taxon>Flavobacteriales</taxon>
        <taxon>Flavobacteriaceae</taxon>
        <taxon>Flagellimonas</taxon>
    </lineage>
</organism>
<feature type="compositionally biased region" description="Polar residues" evidence="2">
    <location>
        <begin position="978"/>
        <end position="992"/>
    </location>
</feature>
<feature type="coiled-coil region" evidence="1">
    <location>
        <begin position="1007"/>
        <end position="1046"/>
    </location>
</feature>
<evidence type="ECO:0000313" key="4">
    <source>
        <dbReference type="EMBL" id="XBQ23849.1"/>
    </source>
</evidence>
<dbReference type="EMBL" id="CP157804">
    <property type="protein sequence ID" value="XBQ23849.1"/>
    <property type="molecule type" value="Genomic_DNA"/>
</dbReference>
<feature type="region of interest" description="Disordered" evidence="2">
    <location>
        <begin position="731"/>
        <end position="780"/>
    </location>
</feature>
<evidence type="ECO:0000256" key="3">
    <source>
        <dbReference type="SAM" id="Phobius"/>
    </source>
</evidence>
<feature type="region of interest" description="Disordered" evidence="2">
    <location>
        <begin position="695"/>
        <end position="715"/>
    </location>
</feature>
<keyword evidence="3" id="KW-1133">Transmembrane helix</keyword>
<dbReference type="RefSeq" id="WP_349352288.1">
    <property type="nucleotide sequence ID" value="NZ_CP157804.1"/>
</dbReference>
<protein>
    <submittedName>
        <fullName evidence="4">DUF4175 family protein</fullName>
    </submittedName>
</protein>
<feature type="region of interest" description="Disordered" evidence="2">
    <location>
        <begin position="1073"/>
        <end position="1092"/>
    </location>
</feature>
<feature type="compositionally biased region" description="Basic and acidic residues" evidence="2">
    <location>
        <begin position="1078"/>
        <end position="1087"/>
    </location>
</feature>
<reference evidence="4" key="1">
    <citation type="submission" date="2024-05" db="EMBL/GenBank/DDBJ databases">
        <title>Draft Genome Sequences of Flagellimonas sp. MMG031 and Marinobacter sp. MMG032 Isolated from the dinoflagellate Symbiodinium pilosum.</title>
        <authorList>
            <person name="Shikuma N.J."/>
            <person name="Farrell M.V."/>
        </authorList>
    </citation>
    <scope>NUCLEOTIDE SEQUENCE</scope>
    <source>
        <strain evidence="4">MMG031</strain>
    </source>
</reference>
<name>A0AAU7N045_9FLAO</name>
<feature type="compositionally biased region" description="Basic and acidic residues" evidence="2">
    <location>
        <begin position="695"/>
        <end position="713"/>
    </location>
</feature>
<proteinExistence type="predicted"/>
<gene>
    <name evidence="4" type="ORF">ABNE31_02775</name>
</gene>
<evidence type="ECO:0000256" key="1">
    <source>
        <dbReference type="SAM" id="Coils"/>
    </source>
</evidence>
<evidence type="ECO:0000256" key="2">
    <source>
        <dbReference type="SAM" id="MobiDB-lite"/>
    </source>
</evidence>
<accession>A0AAU7N045</accession>
<keyword evidence="3" id="KW-0472">Membrane</keyword>
<feature type="coiled-coil region" evidence="1">
    <location>
        <begin position="496"/>
        <end position="533"/>
    </location>
</feature>
<feature type="region of interest" description="Disordered" evidence="2">
    <location>
        <begin position="931"/>
        <end position="996"/>
    </location>
</feature>
<feature type="compositionally biased region" description="Basic and acidic residues" evidence="2">
    <location>
        <begin position="731"/>
        <end position="746"/>
    </location>
</feature>
<feature type="coiled-coil region" evidence="1">
    <location>
        <begin position="569"/>
        <end position="622"/>
    </location>
</feature>
<feature type="transmembrane region" description="Helical" evidence="3">
    <location>
        <begin position="56"/>
        <end position="82"/>
    </location>
</feature>
<feature type="compositionally biased region" description="Low complexity" evidence="2">
    <location>
        <begin position="937"/>
        <end position="946"/>
    </location>
</feature>
<keyword evidence="3" id="KW-0812">Transmembrane</keyword>
<dbReference type="AlphaFoldDB" id="A0AAU7N045"/>
<keyword evidence="1" id="KW-0175">Coiled coil</keyword>
<dbReference type="KEGG" id="fld:ABNE31_02775"/>
<feature type="compositionally biased region" description="Basic and acidic residues" evidence="2">
    <location>
        <begin position="951"/>
        <end position="963"/>
    </location>
</feature>
<feature type="transmembrane region" description="Helical" evidence="3">
    <location>
        <begin position="23"/>
        <end position="44"/>
    </location>
</feature>